<dbReference type="InterPro" id="IPR005018">
    <property type="entry name" value="DOMON_domain"/>
</dbReference>
<dbReference type="EMBL" id="JARK01001351">
    <property type="protein sequence ID" value="EYC23295.1"/>
    <property type="molecule type" value="Genomic_DNA"/>
</dbReference>
<keyword evidence="3" id="KW-1185">Reference proteome</keyword>
<dbReference type="OrthoDB" id="5801696at2759"/>
<dbReference type="PANTHER" id="PTHR46902">
    <property type="entry name" value="DOMON DOMAIN-CONTAINING PROTEIN FRRS1L"/>
    <property type="match status" value="1"/>
</dbReference>
<evidence type="ECO:0000313" key="3">
    <source>
        <dbReference type="Proteomes" id="UP000024635"/>
    </source>
</evidence>
<dbReference type="InterPro" id="IPR042789">
    <property type="entry name" value="FRRS1L"/>
</dbReference>
<dbReference type="SMART" id="SM00664">
    <property type="entry name" value="DoH"/>
    <property type="match status" value="2"/>
</dbReference>
<sequence length="511" mass="56382">MSMSFTFTLILVHSRSPALFRATCLPLRESSLNMNVVIRYILVYSLVTACLAQAEFDATECNKTKECVRAPEGCTSNDDCMISFSYRMDGDKLEMEISGKPSIKEDAYVAVAFSNDTLMGNDLVVFCAKDKDKVFAGVGIHGNRKKIEILDNKGIQEVLTANQSNGTYYCKVRQVLKRTNEDPYSLDKSYNILLATGPYNNGSWKSHGKNFFRMAETSLTAVNETGEAGNATTTPEVKKDTRKTFQGMILIIVVATTALLDRIKLASYPSRTFRKSSLGMLNKHTFVYSFITTCLVQAKFDATECGKSKGCVRAPEWCMSNEDCEISFSYKVVDGNKLEMEISGKLSTREESYVAVGFSNDARMGNDLVVFCAKDENKIFVGLGIHGNRTKIEKLDNKAVQEELSATEEDGEYYCKWRQVQKRGSDDIYSLDKSYHILMAHGPYVLGSMKYHGENAFALPETSLTAFGGAGGAAAKSGAQKGTVKSAERLIAFEGMVSVIVVTTAASLVWM</sequence>
<dbReference type="Pfam" id="PF03351">
    <property type="entry name" value="DOMON"/>
    <property type="match status" value="2"/>
</dbReference>
<dbReference type="AlphaFoldDB" id="A0A016V760"/>
<comment type="caution">
    <text evidence="2">The sequence shown here is derived from an EMBL/GenBank/DDBJ whole genome shotgun (WGS) entry which is preliminary data.</text>
</comment>
<dbReference type="GO" id="GO:0099072">
    <property type="term" value="P:regulation of postsynaptic membrane neurotransmitter receptor levels"/>
    <property type="evidence" value="ECO:0007669"/>
    <property type="project" value="TreeGrafter"/>
</dbReference>
<accession>A0A016V760</accession>
<dbReference type="PROSITE" id="PS50836">
    <property type="entry name" value="DOMON"/>
    <property type="match status" value="2"/>
</dbReference>
<gene>
    <name evidence="2" type="primary">Acey_s0015.g2576</name>
    <name evidence="2" type="ORF">Y032_0015g2576</name>
</gene>
<organism evidence="2 3">
    <name type="scientific">Ancylostoma ceylanicum</name>
    <dbReference type="NCBI Taxonomy" id="53326"/>
    <lineage>
        <taxon>Eukaryota</taxon>
        <taxon>Metazoa</taxon>
        <taxon>Ecdysozoa</taxon>
        <taxon>Nematoda</taxon>
        <taxon>Chromadorea</taxon>
        <taxon>Rhabditida</taxon>
        <taxon>Rhabditina</taxon>
        <taxon>Rhabditomorpha</taxon>
        <taxon>Strongyloidea</taxon>
        <taxon>Ancylostomatidae</taxon>
        <taxon>Ancylostomatinae</taxon>
        <taxon>Ancylostoma</taxon>
    </lineage>
</organism>
<dbReference type="Proteomes" id="UP000024635">
    <property type="component" value="Unassembled WGS sequence"/>
</dbReference>
<reference evidence="3" key="1">
    <citation type="journal article" date="2015" name="Nat. Genet.">
        <title>The genome and transcriptome of the zoonotic hookworm Ancylostoma ceylanicum identify infection-specific gene families.</title>
        <authorList>
            <person name="Schwarz E.M."/>
            <person name="Hu Y."/>
            <person name="Antoshechkin I."/>
            <person name="Miller M.M."/>
            <person name="Sternberg P.W."/>
            <person name="Aroian R.V."/>
        </authorList>
    </citation>
    <scope>NUCLEOTIDE SEQUENCE</scope>
    <source>
        <strain evidence="3">HY135</strain>
    </source>
</reference>
<evidence type="ECO:0000259" key="1">
    <source>
        <dbReference type="PROSITE" id="PS50836"/>
    </source>
</evidence>
<protein>
    <recommendedName>
        <fullName evidence="1">DOMON domain-containing protein</fullName>
    </recommendedName>
</protein>
<dbReference type="GO" id="GO:1900449">
    <property type="term" value="P:regulation of glutamate receptor signaling pathway"/>
    <property type="evidence" value="ECO:0007669"/>
    <property type="project" value="InterPro"/>
</dbReference>
<evidence type="ECO:0000313" key="2">
    <source>
        <dbReference type="EMBL" id="EYC23295.1"/>
    </source>
</evidence>
<feature type="domain" description="DOMON" evidence="1">
    <location>
        <begin position="322"/>
        <end position="442"/>
    </location>
</feature>
<dbReference type="PANTHER" id="PTHR46902:SF1">
    <property type="entry name" value="DOMON DOMAIN-CONTAINING PROTEIN FRRS1L"/>
    <property type="match status" value="1"/>
</dbReference>
<name>A0A016V760_9BILA</name>
<proteinExistence type="predicted"/>
<feature type="domain" description="DOMON" evidence="1">
    <location>
        <begin position="78"/>
        <end position="197"/>
    </location>
</feature>
<dbReference type="STRING" id="53326.A0A016V760"/>